<evidence type="ECO:0000313" key="3">
    <source>
        <dbReference type="Proteomes" id="UP001218638"/>
    </source>
</evidence>
<dbReference type="PANTHER" id="PTHR34322:SF2">
    <property type="entry name" value="TRANSPOSASE IS200-LIKE DOMAIN-CONTAINING PROTEIN"/>
    <property type="match status" value="1"/>
</dbReference>
<dbReference type="Gene3D" id="3.30.70.1290">
    <property type="entry name" value="Transposase IS200-like"/>
    <property type="match status" value="1"/>
</dbReference>
<reference evidence="2" key="1">
    <citation type="submission" date="2023-03" db="EMBL/GenBank/DDBJ databases">
        <title>Lomoglobus Profundus gen. nov., sp. nov., a novel member of the phylum Verrucomicrobia, isolated from deep-marine sediment of South China Sea.</title>
        <authorList>
            <person name="Ahmad T."/>
            <person name="Ishaq S.E."/>
            <person name="Wang F."/>
        </authorList>
    </citation>
    <scope>NUCLEOTIDE SEQUENCE</scope>
    <source>
        <strain evidence="2">LMO-M01</strain>
    </source>
</reference>
<accession>A0AAF0I3Z9</accession>
<dbReference type="Proteomes" id="UP001218638">
    <property type="component" value="Chromosome"/>
</dbReference>
<dbReference type="AlphaFoldDB" id="A0AAF0I3Z9"/>
<dbReference type="SMART" id="SM01321">
    <property type="entry name" value="Y1_Tnp"/>
    <property type="match status" value="1"/>
</dbReference>
<name>A0AAF0I3Z9_9BACT</name>
<proteinExistence type="predicted"/>
<dbReference type="PANTHER" id="PTHR34322">
    <property type="entry name" value="TRANSPOSASE, Y1_TNP DOMAIN-CONTAINING"/>
    <property type="match status" value="1"/>
</dbReference>
<evidence type="ECO:0000259" key="1">
    <source>
        <dbReference type="SMART" id="SM01321"/>
    </source>
</evidence>
<dbReference type="KEGG" id="slom:PXH66_05035"/>
<dbReference type="GO" id="GO:0003677">
    <property type="term" value="F:DNA binding"/>
    <property type="evidence" value="ECO:0007669"/>
    <property type="project" value="InterPro"/>
</dbReference>
<dbReference type="SUPFAM" id="SSF143422">
    <property type="entry name" value="Transposase IS200-like"/>
    <property type="match status" value="1"/>
</dbReference>
<dbReference type="EMBL" id="CP119075">
    <property type="protein sequence ID" value="WED66210.1"/>
    <property type="molecule type" value="Genomic_DNA"/>
</dbReference>
<dbReference type="RefSeq" id="WP_330928468.1">
    <property type="nucleotide sequence ID" value="NZ_CP119075.1"/>
</dbReference>
<dbReference type="InterPro" id="IPR036515">
    <property type="entry name" value="Transposase_17_sf"/>
</dbReference>
<evidence type="ECO:0000313" key="2">
    <source>
        <dbReference type="EMBL" id="WED66210.1"/>
    </source>
</evidence>
<keyword evidence="3" id="KW-1185">Reference proteome</keyword>
<protein>
    <submittedName>
        <fullName evidence="2">Transposase</fullName>
    </submittedName>
</protein>
<dbReference type="Pfam" id="PF01797">
    <property type="entry name" value="Y1_Tnp"/>
    <property type="match status" value="1"/>
</dbReference>
<dbReference type="GO" id="GO:0004803">
    <property type="term" value="F:transposase activity"/>
    <property type="evidence" value="ECO:0007669"/>
    <property type="project" value="InterPro"/>
</dbReference>
<dbReference type="InterPro" id="IPR002686">
    <property type="entry name" value="Transposase_17"/>
</dbReference>
<organism evidence="2 3">
    <name type="scientific">Synoicihabitans lomoniglobus</name>
    <dbReference type="NCBI Taxonomy" id="2909285"/>
    <lineage>
        <taxon>Bacteria</taxon>
        <taxon>Pseudomonadati</taxon>
        <taxon>Verrucomicrobiota</taxon>
        <taxon>Opitutia</taxon>
        <taxon>Opitutales</taxon>
        <taxon>Opitutaceae</taxon>
        <taxon>Synoicihabitans</taxon>
    </lineage>
</organism>
<sequence length="331" mass="37439">MRTARIKVDAGEGVAVYHVMTRTVNGEHLLDDVAKEVLRKQLWQVADFCGVQVCTFALMSNHFHVLLRVPQKSEVTDAELLRRYAVLYPKPTKYQTAQLDVIRGQLVKDGPEAVTWRSRQVALMGDVSQFMKLLKQRFSVWFNRSHGRYGTLWAERFKSVLVEGKSGVMRTMAAYIDLNPVRAGLVEDPKDYRFCGYAEAVAGNATARRGLDLLFEGGTADNWRSTQSAYRQILFGTAAGPREHGHHIDSEAFERVVAQKGQLPLQAVLRCRVRHFTDGAVLGSKAFVAEQLNHYRRATGRRERTAPRDVPRVTDWGDLCTLRGLRKHPFG</sequence>
<feature type="domain" description="Transposase IS200-like" evidence="1">
    <location>
        <begin position="12"/>
        <end position="179"/>
    </location>
</feature>
<dbReference type="GO" id="GO:0006313">
    <property type="term" value="P:DNA transposition"/>
    <property type="evidence" value="ECO:0007669"/>
    <property type="project" value="InterPro"/>
</dbReference>
<gene>
    <name evidence="2" type="ORF">PXH66_05035</name>
</gene>